<evidence type="ECO:0000313" key="2">
    <source>
        <dbReference type="Proteomes" id="UP001201163"/>
    </source>
</evidence>
<comment type="caution">
    <text evidence="1">The sequence shown here is derived from an EMBL/GenBank/DDBJ whole genome shotgun (WGS) entry which is preliminary data.</text>
</comment>
<gene>
    <name evidence="1" type="ORF">EDB92DRAFT_508475</name>
</gene>
<accession>A0AAD4LUQ8</accession>
<evidence type="ECO:0000313" key="1">
    <source>
        <dbReference type="EMBL" id="KAH9000472.1"/>
    </source>
</evidence>
<name>A0AAD4LUQ8_9AGAM</name>
<sequence>MQPNVLIPDLAAPACGLRNSSSTPRQPRSLSLRGFMSRGGVHDCLRSPVTTRPSRAQCSPVPTVPFPDRAVLVRSLSYSTQTRLRPLRAYLQHLAPRGGLRAHLRRFTPPKSCAPLTLGCLAHFEHFSHRADPLSETIYTVYSTQWWRHHEYISRPRTVCHDVTSHGHQHHPGDHHDAGILFSLPCVKDLRLRPFCVSCNFMLSLLLQIIYASPWVNVHYSLHPQHRVLDRVNVPNLESEGACMSCQHFLAAHWIWMGPSLGPSCPCHIIRTPVHNLD</sequence>
<protein>
    <submittedName>
        <fullName evidence="1">Uncharacterized protein</fullName>
    </submittedName>
</protein>
<dbReference type="AlphaFoldDB" id="A0AAD4LUQ8"/>
<reference evidence="1" key="1">
    <citation type="submission" date="2022-01" db="EMBL/GenBank/DDBJ databases">
        <title>Comparative genomics reveals a dynamic genome evolution in the ectomycorrhizal milk-cap (Lactarius) mushrooms.</title>
        <authorList>
            <consortium name="DOE Joint Genome Institute"/>
            <person name="Lebreton A."/>
            <person name="Tang N."/>
            <person name="Kuo A."/>
            <person name="LaButti K."/>
            <person name="Drula E."/>
            <person name="Barry K."/>
            <person name="Clum A."/>
            <person name="Lipzen A."/>
            <person name="Mousain D."/>
            <person name="Ng V."/>
            <person name="Wang R."/>
            <person name="Wang X."/>
            <person name="Dai Y."/>
            <person name="Henrissat B."/>
            <person name="Grigoriev I.V."/>
            <person name="Guerin-Laguette A."/>
            <person name="Yu F."/>
            <person name="Martin F.M."/>
        </authorList>
    </citation>
    <scope>NUCLEOTIDE SEQUENCE</scope>
    <source>
        <strain evidence="1">QP</strain>
    </source>
</reference>
<organism evidence="1 2">
    <name type="scientific">Lactarius akahatsu</name>
    <dbReference type="NCBI Taxonomy" id="416441"/>
    <lineage>
        <taxon>Eukaryota</taxon>
        <taxon>Fungi</taxon>
        <taxon>Dikarya</taxon>
        <taxon>Basidiomycota</taxon>
        <taxon>Agaricomycotina</taxon>
        <taxon>Agaricomycetes</taxon>
        <taxon>Russulales</taxon>
        <taxon>Russulaceae</taxon>
        <taxon>Lactarius</taxon>
    </lineage>
</organism>
<dbReference type="Proteomes" id="UP001201163">
    <property type="component" value="Unassembled WGS sequence"/>
</dbReference>
<proteinExistence type="predicted"/>
<dbReference type="EMBL" id="JAKELL010000002">
    <property type="protein sequence ID" value="KAH9000472.1"/>
    <property type="molecule type" value="Genomic_DNA"/>
</dbReference>
<keyword evidence="2" id="KW-1185">Reference proteome</keyword>